<sequence>MHPATRRRGIGRALMAGLEQRAAGSVLRTAHLDTATNQPAAMAFYQDLGYRETGRERQPGWTWTLVYYTKPPT</sequence>
<dbReference type="PROSITE" id="PS51186">
    <property type="entry name" value="GNAT"/>
    <property type="match status" value="1"/>
</dbReference>
<evidence type="ECO:0000256" key="2">
    <source>
        <dbReference type="ARBA" id="ARBA00023315"/>
    </source>
</evidence>
<reference evidence="4 5" key="1">
    <citation type="submission" date="2015-10" db="EMBL/GenBank/DDBJ databases">
        <authorList>
            <person name="Gilbert D.G."/>
        </authorList>
    </citation>
    <scope>NUCLEOTIDE SEQUENCE [LARGE SCALE GENOMIC DNA]</scope>
    <source>
        <strain evidence="4 5">NRRL B-16712</strain>
    </source>
</reference>
<dbReference type="EMBL" id="LLZH01000234">
    <property type="protein sequence ID" value="KUL30867.1"/>
    <property type="molecule type" value="Genomic_DNA"/>
</dbReference>
<dbReference type="PANTHER" id="PTHR43877">
    <property type="entry name" value="AMINOALKYLPHOSPHONATE N-ACETYLTRANSFERASE-RELATED-RELATED"/>
    <property type="match status" value="1"/>
</dbReference>
<evidence type="ECO:0000259" key="3">
    <source>
        <dbReference type="PROSITE" id="PS51186"/>
    </source>
</evidence>
<name>A0A117MQX4_9ACTN</name>
<proteinExistence type="predicted"/>
<evidence type="ECO:0000256" key="1">
    <source>
        <dbReference type="ARBA" id="ARBA00022679"/>
    </source>
</evidence>
<dbReference type="Proteomes" id="UP000053244">
    <property type="component" value="Unassembled WGS sequence"/>
</dbReference>
<comment type="caution">
    <text evidence="4">The sequence shown here is derived from an EMBL/GenBank/DDBJ whole genome shotgun (WGS) entry which is preliminary data.</text>
</comment>
<accession>A0A117MQX4</accession>
<gene>
    <name evidence="4" type="ORF">ADL15_23185</name>
</gene>
<dbReference type="Gene3D" id="3.40.630.30">
    <property type="match status" value="1"/>
</dbReference>
<keyword evidence="5" id="KW-1185">Reference proteome</keyword>
<organism evidence="4 5">
    <name type="scientific">Actinoplanes awajinensis subsp. mycoplanecinus</name>
    <dbReference type="NCBI Taxonomy" id="135947"/>
    <lineage>
        <taxon>Bacteria</taxon>
        <taxon>Bacillati</taxon>
        <taxon>Actinomycetota</taxon>
        <taxon>Actinomycetes</taxon>
        <taxon>Micromonosporales</taxon>
        <taxon>Micromonosporaceae</taxon>
        <taxon>Actinoplanes</taxon>
    </lineage>
</organism>
<evidence type="ECO:0000313" key="5">
    <source>
        <dbReference type="Proteomes" id="UP000053244"/>
    </source>
</evidence>
<protein>
    <recommendedName>
        <fullName evidence="3">N-acetyltransferase domain-containing protein</fullName>
    </recommendedName>
</protein>
<evidence type="ECO:0000313" key="4">
    <source>
        <dbReference type="EMBL" id="KUL30867.1"/>
    </source>
</evidence>
<dbReference type="InterPro" id="IPR050832">
    <property type="entry name" value="Bact_Acetyltransf"/>
</dbReference>
<dbReference type="InterPro" id="IPR016181">
    <property type="entry name" value="Acyl_CoA_acyltransferase"/>
</dbReference>
<dbReference type="GO" id="GO:0016747">
    <property type="term" value="F:acyltransferase activity, transferring groups other than amino-acyl groups"/>
    <property type="evidence" value="ECO:0007669"/>
    <property type="project" value="InterPro"/>
</dbReference>
<dbReference type="CDD" id="cd04301">
    <property type="entry name" value="NAT_SF"/>
    <property type="match status" value="1"/>
</dbReference>
<dbReference type="SUPFAM" id="SSF55729">
    <property type="entry name" value="Acyl-CoA N-acyltransferases (Nat)"/>
    <property type="match status" value="1"/>
</dbReference>
<keyword evidence="1" id="KW-0808">Transferase</keyword>
<keyword evidence="2" id="KW-0012">Acyltransferase</keyword>
<dbReference type="Pfam" id="PF13673">
    <property type="entry name" value="Acetyltransf_10"/>
    <property type="match status" value="1"/>
</dbReference>
<dbReference type="AlphaFoldDB" id="A0A117MQX4"/>
<feature type="domain" description="N-acetyltransferase" evidence="3">
    <location>
        <begin position="1"/>
        <end position="73"/>
    </location>
</feature>
<dbReference type="InterPro" id="IPR000182">
    <property type="entry name" value="GNAT_dom"/>
</dbReference>